<sequence>MLGTYSMARGRTTTKVVPEWAIALKLRRVQLGISQEGIADLTGGVVSQSTMSSLEVGRQHLTDLAYMRVVALARALNWTLSDMQRVTGVDLGMTEATLVGEGSVDVYPLAAALDFDTPGMPVDHVAVAPGIQQPAVLRMDSEEMNGTGSASIRPGDHLHIDLSLTSPEEGKVYVVLDQDGVHVRQYTESRLGAIFRAENHDFEPIPAADAQVVGQVVAVAHPVTPLLN</sequence>
<dbReference type="Proteomes" id="UP000277766">
    <property type="component" value="Unassembled WGS sequence"/>
</dbReference>
<keyword evidence="3" id="KW-1185">Reference proteome</keyword>
<dbReference type="InterPro" id="IPR015927">
    <property type="entry name" value="Peptidase_S24_S26A/B/C"/>
</dbReference>
<evidence type="ECO:0000313" key="2">
    <source>
        <dbReference type="EMBL" id="RTR29035.1"/>
    </source>
</evidence>
<gene>
    <name evidence="2" type="ORF">EJ104_04110</name>
</gene>
<dbReference type="Gene3D" id="1.10.260.40">
    <property type="entry name" value="lambda repressor-like DNA-binding domains"/>
    <property type="match status" value="1"/>
</dbReference>
<organism evidence="2 3">
    <name type="scientific">Deinococcus radiophilus</name>
    <dbReference type="NCBI Taxonomy" id="32062"/>
    <lineage>
        <taxon>Bacteria</taxon>
        <taxon>Thermotogati</taxon>
        <taxon>Deinococcota</taxon>
        <taxon>Deinococci</taxon>
        <taxon>Deinococcales</taxon>
        <taxon>Deinococcaceae</taxon>
        <taxon>Deinococcus</taxon>
    </lineage>
</organism>
<dbReference type="InterPro" id="IPR001387">
    <property type="entry name" value="Cro/C1-type_HTH"/>
</dbReference>
<dbReference type="PROSITE" id="PS50943">
    <property type="entry name" value="HTH_CROC1"/>
    <property type="match status" value="1"/>
</dbReference>
<dbReference type="AlphaFoldDB" id="A0A431W0V3"/>
<dbReference type="Pfam" id="PF01381">
    <property type="entry name" value="HTH_3"/>
    <property type="match status" value="1"/>
</dbReference>
<evidence type="ECO:0000313" key="3">
    <source>
        <dbReference type="Proteomes" id="UP000277766"/>
    </source>
</evidence>
<comment type="caution">
    <text evidence="2">The sequence shown here is derived from an EMBL/GenBank/DDBJ whole genome shotgun (WGS) entry which is preliminary data.</text>
</comment>
<dbReference type="GO" id="GO:0003677">
    <property type="term" value="F:DNA binding"/>
    <property type="evidence" value="ECO:0007669"/>
    <property type="project" value="InterPro"/>
</dbReference>
<dbReference type="InterPro" id="IPR010982">
    <property type="entry name" value="Lambda_DNA-bd_dom_sf"/>
</dbReference>
<protein>
    <submittedName>
        <fullName evidence="2">Helix-turn-helix domain-containing protein</fullName>
    </submittedName>
</protein>
<dbReference type="OrthoDB" id="64071at2"/>
<dbReference type="EMBL" id="RXPE01000005">
    <property type="protein sequence ID" value="RTR29035.1"/>
    <property type="molecule type" value="Genomic_DNA"/>
</dbReference>
<dbReference type="SUPFAM" id="SSF51306">
    <property type="entry name" value="LexA/Signal peptidase"/>
    <property type="match status" value="1"/>
</dbReference>
<name>A0A431W0V3_9DEIO</name>
<dbReference type="RefSeq" id="WP_126351490.1">
    <property type="nucleotide sequence ID" value="NZ_JBHSVX010000001.1"/>
</dbReference>
<evidence type="ECO:0000259" key="1">
    <source>
        <dbReference type="PROSITE" id="PS50943"/>
    </source>
</evidence>
<dbReference type="InterPro" id="IPR036286">
    <property type="entry name" value="LexA/Signal_pep-like_sf"/>
</dbReference>
<accession>A0A431W0V3</accession>
<feature type="domain" description="HTH cro/C1-type" evidence="1">
    <location>
        <begin position="24"/>
        <end position="83"/>
    </location>
</feature>
<dbReference type="Gene3D" id="2.10.109.10">
    <property type="entry name" value="Umud Fragment, subunit A"/>
    <property type="match status" value="1"/>
</dbReference>
<dbReference type="SUPFAM" id="SSF47413">
    <property type="entry name" value="lambda repressor-like DNA-binding domains"/>
    <property type="match status" value="1"/>
</dbReference>
<reference evidence="2 3" key="1">
    <citation type="submission" date="2018-12" db="EMBL/GenBank/DDBJ databases">
        <title>Deinococcus radiophilus ATCC 27603 genome sequencing and assembly.</title>
        <authorList>
            <person name="Maclea K.S."/>
            <person name="Maynard C.R."/>
        </authorList>
    </citation>
    <scope>NUCLEOTIDE SEQUENCE [LARGE SCALE GENOMIC DNA]</scope>
    <source>
        <strain evidence="2 3">ATCC 27603</strain>
    </source>
</reference>
<dbReference type="Pfam" id="PF00717">
    <property type="entry name" value="Peptidase_S24"/>
    <property type="match status" value="1"/>
</dbReference>
<proteinExistence type="predicted"/>